<dbReference type="InterPro" id="IPR036097">
    <property type="entry name" value="HisK_dim/P_sf"/>
</dbReference>
<dbReference type="InterPro" id="IPR000014">
    <property type="entry name" value="PAS"/>
</dbReference>
<dbReference type="PROSITE" id="PS50046">
    <property type="entry name" value="PHYTOCHROME_2"/>
    <property type="match status" value="1"/>
</dbReference>
<dbReference type="PROSITE" id="PS50113">
    <property type="entry name" value="PAC"/>
    <property type="match status" value="2"/>
</dbReference>
<feature type="domain" description="PAC" evidence="10">
    <location>
        <begin position="254"/>
        <end position="306"/>
    </location>
</feature>
<dbReference type="InterPro" id="IPR016132">
    <property type="entry name" value="Phyto_chromo_attachment"/>
</dbReference>
<feature type="domain" description="PAS" evidence="9">
    <location>
        <begin position="203"/>
        <end position="250"/>
    </location>
</feature>
<name>A0AAT9GK61_9BACT</name>
<accession>A0AAT9GK61</accession>
<protein>
    <recommendedName>
        <fullName evidence="3">histidine kinase</fullName>
        <ecNumber evidence="3">2.7.13.3</ecNumber>
    </recommendedName>
</protein>
<dbReference type="InterPro" id="IPR003018">
    <property type="entry name" value="GAF"/>
</dbReference>
<dbReference type="SUPFAM" id="SSF55781">
    <property type="entry name" value="GAF domain-like"/>
    <property type="match status" value="1"/>
</dbReference>
<dbReference type="PROSITE" id="PS50109">
    <property type="entry name" value="HIS_KIN"/>
    <property type="match status" value="1"/>
</dbReference>
<keyword evidence="4" id="KW-0597">Phosphoprotein</keyword>
<dbReference type="InterPro" id="IPR029016">
    <property type="entry name" value="GAF-like_dom_sf"/>
</dbReference>
<dbReference type="SMART" id="SM00091">
    <property type="entry name" value="PAS"/>
    <property type="match status" value="2"/>
</dbReference>
<dbReference type="CDD" id="cd00075">
    <property type="entry name" value="HATPase"/>
    <property type="match status" value="1"/>
</dbReference>
<dbReference type="EMBL" id="AP029612">
    <property type="protein sequence ID" value="BFG71025.1"/>
    <property type="molecule type" value="Genomic_DNA"/>
</dbReference>
<dbReference type="InterPro" id="IPR000700">
    <property type="entry name" value="PAS-assoc_C"/>
</dbReference>
<dbReference type="SUPFAM" id="SSF55785">
    <property type="entry name" value="PYP-like sensor domain (PAS domain)"/>
    <property type="match status" value="2"/>
</dbReference>
<dbReference type="GO" id="GO:0006355">
    <property type="term" value="P:regulation of DNA-templated transcription"/>
    <property type="evidence" value="ECO:0007669"/>
    <property type="project" value="InterPro"/>
</dbReference>
<dbReference type="InterPro" id="IPR035965">
    <property type="entry name" value="PAS-like_dom_sf"/>
</dbReference>
<evidence type="ECO:0000256" key="5">
    <source>
        <dbReference type="ARBA" id="ARBA00022679"/>
    </source>
</evidence>
<dbReference type="FunFam" id="3.30.565.10:FF:000006">
    <property type="entry name" value="Sensor histidine kinase WalK"/>
    <property type="match status" value="1"/>
</dbReference>
<dbReference type="InterPro" id="IPR013655">
    <property type="entry name" value="PAS_fold_3"/>
</dbReference>
<sequence>MNNLLTGISNANSILLESGDYNRALHDVVEALGSATGVDRCYIFKNEKDSEGVLRLYYINEWCNEGIEVQLGNPDLSGHSYEVFPGLYEQLIQNQPMYGMVKDSPNPFFREIMESQGIISYLFVPIFSQNEFWGWMGYDNCSTELAWTQYEVDVLFAVARNIGLRLSRDRIEQDHLQIIERFNMSVQASQQGLWEWYIDINKVYFSEIFMKMLGYKHYEFAHDFENWKERLHPDDREYALEQLNLYLTRKKEKYIVQFRLQHKTGNYVWIQSSGIVKRNKDGLPVYMVGSHIDISEIKLQQEQLQKQRNEFNNLINGLGEAVFRLNLDNNITFLNEYWTSLSDYSIKDSMQSKIINYFVAEDRDAILDALEHVKKEVRESIALDVRLIRKDLKVIWVQLILRKYGSDEDNSVFIAGSIINIHEKKLSEEKEKELSDMKEHFVSLTSHQFRTPLTVIFSNIELIELYATKSDPQLASRINTSAELIRNEIDRMTDLMNNILLMGRYDAKQFNYNFRKTDFTGLIHRVIHTYFSNQPDGRRIHININGKEQEVMMDEMLITHVLTNIISNAFKYSEGSTDPQIDVNYLDNVVEVLVSDNGIGIPKNEIEKVFNSFYRATNTLTYQGSGLGLVVAKQFLELHNGSIQLHSDLGKGTQVFLKIPYSK</sequence>
<dbReference type="GO" id="GO:0000155">
    <property type="term" value="F:phosphorelay sensor kinase activity"/>
    <property type="evidence" value="ECO:0007669"/>
    <property type="project" value="InterPro"/>
</dbReference>
<dbReference type="Pfam" id="PF00989">
    <property type="entry name" value="PAS"/>
    <property type="match status" value="1"/>
</dbReference>
<gene>
    <name evidence="11" type="ORF">KACHI17_19060</name>
</gene>
<evidence type="ECO:0000256" key="1">
    <source>
        <dbReference type="ARBA" id="ARBA00000085"/>
    </source>
</evidence>
<organism evidence="11">
    <name type="scientific">Sediminibacterium sp. KACHI17</name>
    <dbReference type="NCBI Taxonomy" id="1751071"/>
    <lineage>
        <taxon>Bacteria</taxon>
        <taxon>Pseudomonadati</taxon>
        <taxon>Bacteroidota</taxon>
        <taxon>Chitinophagia</taxon>
        <taxon>Chitinophagales</taxon>
        <taxon>Chitinophagaceae</taxon>
        <taxon>Sediminibacterium</taxon>
    </lineage>
</organism>
<evidence type="ECO:0000256" key="6">
    <source>
        <dbReference type="ARBA" id="ARBA00022777"/>
    </source>
</evidence>
<dbReference type="CDD" id="cd00082">
    <property type="entry name" value="HisKA"/>
    <property type="match status" value="1"/>
</dbReference>
<evidence type="ECO:0000256" key="4">
    <source>
        <dbReference type="ARBA" id="ARBA00022553"/>
    </source>
</evidence>
<comment type="catalytic activity">
    <reaction evidence="1">
        <text>ATP + protein L-histidine = ADP + protein N-phospho-L-histidine.</text>
        <dbReference type="EC" id="2.7.13.3"/>
    </reaction>
</comment>
<dbReference type="InterPro" id="IPR005467">
    <property type="entry name" value="His_kinase_dom"/>
</dbReference>
<dbReference type="Pfam" id="PF00512">
    <property type="entry name" value="HisKA"/>
    <property type="match status" value="1"/>
</dbReference>
<feature type="domain" description="Phytochrome chromophore attachment site" evidence="7">
    <location>
        <begin position="20"/>
        <end position="161"/>
    </location>
</feature>
<dbReference type="SMART" id="SM00065">
    <property type="entry name" value="GAF"/>
    <property type="match status" value="1"/>
</dbReference>
<dbReference type="Pfam" id="PF02518">
    <property type="entry name" value="HATPase_c"/>
    <property type="match status" value="1"/>
</dbReference>
<dbReference type="PRINTS" id="PR00344">
    <property type="entry name" value="BCTRLSENSOR"/>
</dbReference>
<dbReference type="SMART" id="SM00086">
    <property type="entry name" value="PAC"/>
    <property type="match status" value="2"/>
</dbReference>
<dbReference type="InterPro" id="IPR003594">
    <property type="entry name" value="HATPase_dom"/>
</dbReference>
<dbReference type="InterPro" id="IPR052162">
    <property type="entry name" value="Sensor_kinase/Photoreceptor"/>
</dbReference>
<evidence type="ECO:0000259" key="10">
    <source>
        <dbReference type="PROSITE" id="PS50113"/>
    </source>
</evidence>
<dbReference type="SMART" id="SM00388">
    <property type="entry name" value="HisKA"/>
    <property type="match status" value="1"/>
</dbReference>
<dbReference type="AlphaFoldDB" id="A0AAT9GK61"/>
<dbReference type="Gene3D" id="3.30.450.40">
    <property type="match status" value="1"/>
</dbReference>
<evidence type="ECO:0000313" key="11">
    <source>
        <dbReference type="EMBL" id="BFG71025.1"/>
    </source>
</evidence>
<feature type="domain" description="Histidine kinase" evidence="8">
    <location>
        <begin position="444"/>
        <end position="663"/>
    </location>
</feature>
<evidence type="ECO:0000259" key="8">
    <source>
        <dbReference type="PROSITE" id="PS50109"/>
    </source>
</evidence>
<proteinExistence type="inferred from homology"/>
<dbReference type="Pfam" id="PF01590">
    <property type="entry name" value="GAF"/>
    <property type="match status" value="1"/>
</dbReference>
<dbReference type="InterPro" id="IPR001610">
    <property type="entry name" value="PAC"/>
</dbReference>
<dbReference type="InterPro" id="IPR003661">
    <property type="entry name" value="HisK_dim/P_dom"/>
</dbReference>
<dbReference type="RefSeq" id="WP_353548662.1">
    <property type="nucleotide sequence ID" value="NZ_AP029612.1"/>
</dbReference>
<dbReference type="SMART" id="SM00387">
    <property type="entry name" value="HATPase_c"/>
    <property type="match status" value="1"/>
</dbReference>
<dbReference type="CDD" id="cd00130">
    <property type="entry name" value="PAS"/>
    <property type="match status" value="2"/>
</dbReference>
<dbReference type="SUPFAM" id="SSF55874">
    <property type="entry name" value="ATPase domain of HSP90 chaperone/DNA topoisomerase II/histidine kinase"/>
    <property type="match status" value="1"/>
</dbReference>
<dbReference type="SUPFAM" id="SSF47384">
    <property type="entry name" value="Homodimeric domain of signal transducing histidine kinase"/>
    <property type="match status" value="1"/>
</dbReference>
<evidence type="ECO:0000256" key="2">
    <source>
        <dbReference type="ARBA" id="ARBA00006402"/>
    </source>
</evidence>
<evidence type="ECO:0000259" key="7">
    <source>
        <dbReference type="PROSITE" id="PS50046"/>
    </source>
</evidence>
<dbReference type="NCBIfam" id="TIGR00229">
    <property type="entry name" value="sensory_box"/>
    <property type="match status" value="2"/>
</dbReference>
<reference evidence="11" key="1">
    <citation type="submission" date="2024-02" db="EMBL/GenBank/DDBJ databases">
        <title>Sediminibacterium planktonica sp. nov. and Sediminibacterium longus sp. nov., isolated from surface lake and river water.</title>
        <authorList>
            <person name="Watanabe K."/>
            <person name="Takemine S."/>
            <person name="Ishii Y."/>
            <person name="Ogata Y."/>
            <person name="Shindo C."/>
            <person name="Suda W."/>
        </authorList>
    </citation>
    <scope>NUCLEOTIDE SEQUENCE</scope>
    <source>
        <strain evidence="11">KACHI17</strain>
    </source>
</reference>
<dbReference type="InterPro" id="IPR013767">
    <property type="entry name" value="PAS_fold"/>
</dbReference>
<feature type="domain" description="PAS" evidence="9">
    <location>
        <begin position="307"/>
        <end position="377"/>
    </location>
</feature>
<dbReference type="InterPro" id="IPR036890">
    <property type="entry name" value="HATPase_C_sf"/>
</dbReference>
<keyword evidence="5" id="KW-0808">Transferase</keyword>
<feature type="domain" description="PAC" evidence="10">
    <location>
        <begin position="381"/>
        <end position="433"/>
    </location>
</feature>
<evidence type="ECO:0000256" key="3">
    <source>
        <dbReference type="ARBA" id="ARBA00012438"/>
    </source>
</evidence>
<dbReference type="Gene3D" id="3.30.450.20">
    <property type="entry name" value="PAS domain"/>
    <property type="match status" value="2"/>
</dbReference>
<dbReference type="InterPro" id="IPR004358">
    <property type="entry name" value="Sig_transdc_His_kin-like_C"/>
</dbReference>
<dbReference type="Gene3D" id="1.10.287.130">
    <property type="match status" value="1"/>
</dbReference>
<dbReference type="Gene3D" id="3.30.565.10">
    <property type="entry name" value="Histidine kinase-like ATPase, C-terminal domain"/>
    <property type="match status" value="1"/>
</dbReference>
<keyword evidence="6" id="KW-0418">Kinase</keyword>
<dbReference type="PANTHER" id="PTHR43304">
    <property type="entry name" value="PHYTOCHROME-LIKE PROTEIN CPH1"/>
    <property type="match status" value="1"/>
</dbReference>
<dbReference type="PROSITE" id="PS50112">
    <property type="entry name" value="PAS"/>
    <property type="match status" value="2"/>
</dbReference>
<dbReference type="Pfam" id="PF08447">
    <property type="entry name" value="PAS_3"/>
    <property type="match status" value="1"/>
</dbReference>
<evidence type="ECO:0000259" key="9">
    <source>
        <dbReference type="PROSITE" id="PS50112"/>
    </source>
</evidence>
<dbReference type="EC" id="2.7.13.3" evidence="3"/>
<comment type="similarity">
    <text evidence="2">In the N-terminal section; belongs to the phytochrome family.</text>
</comment>
<dbReference type="PANTHER" id="PTHR43304:SF1">
    <property type="entry name" value="PAC DOMAIN-CONTAINING PROTEIN"/>
    <property type="match status" value="1"/>
</dbReference>